<dbReference type="EnsemblMetazoa" id="ASIC015671-RA">
    <property type="protein sequence ID" value="ASIC015671-PA"/>
    <property type="gene ID" value="ASIC015671"/>
</dbReference>
<dbReference type="AlphaFoldDB" id="A0A084WBN6"/>
<dbReference type="EMBL" id="ATLV01022387">
    <property type="status" value="NOT_ANNOTATED_CDS"/>
    <property type="molecule type" value="Genomic_DNA"/>
</dbReference>
<reference evidence="2" key="2">
    <citation type="submission" date="2020-05" db="UniProtKB">
        <authorList>
            <consortium name="EnsemblMetazoa"/>
        </authorList>
    </citation>
    <scope>IDENTIFICATION</scope>
</reference>
<dbReference type="VEuPathDB" id="VectorBase:ASIC015671"/>
<evidence type="ECO:0000313" key="3">
    <source>
        <dbReference type="Proteomes" id="UP000030765"/>
    </source>
</evidence>
<dbReference type="EMBL" id="KE525332">
    <property type="protein sequence ID" value="KFB47630.1"/>
    <property type="molecule type" value="Genomic_DNA"/>
</dbReference>
<evidence type="ECO:0000313" key="1">
    <source>
        <dbReference type="EMBL" id="KFB47630.1"/>
    </source>
</evidence>
<evidence type="ECO:0000313" key="2">
    <source>
        <dbReference type="EnsemblMetazoa" id="ASIC015671-PA"/>
    </source>
</evidence>
<accession>A0A084WBN6</accession>
<gene>
    <name evidence="1" type="ORF">ZHAS_00015671</name>
</gene>
<sequence>MHSYASVPARREISVPVAVFPGIYTSPVCHNSSFSYGTRARALPLSAAADRNDNDSSRFSSWAAPTSMPGVVAARKKNGVILVQVPTSPSSPTATNASQFLNNFRSIHFLPVFITVRSICRRLPDSAGASFPAARVVHFRGKFTCHTSKRPLFESTGKVPAGQPNPRTPIFLFPGCFLVPTKCRQ</sequence>
<keyword evidence="3" id="KW-1185">Reference proteome</keyword>
<dbReference type="Proteomes" id="UP000030765">
    <property type="component" value="Unassembled WGS sequence"/>
</dbReference>
<protein>
    <submittedName>
        <fullName evidence="1 2">Uncharacterized protein</fullName>
    </submittedName>
</protein>
<organism evidence="1">
    <name type="scientific">Anopheles sinensis</name>
    <name type="common">Mosquito</name>
    <dbReference type="NCBI Taxonomy" id="74873"/>
    <lineage>
        <taxon>Eukaryota</taxon>
        <taxon>Metazoa</taxon>
        <taxon>Ecdysozoa</taxon>
        <taxon>Arthropoda</taxon>
        <taxon>Hexapoda</taxon>
        <taxon>Insecta</taxon>
        <taxon>Pterygota</taxon>
        <taxon>Neoptera</taxon>
        <taxon>Endopterygota</taxon>
        <taxon>Diptera</taxon>
        <taxon>Nematocera</taxon>
        <taxon>Culicoidea</taxon>
        <taxon>Culicidae</taxon>
        <taxon>Anophelinae</taxon>
        <taxon>Anopheles</taxon>
    </lineage>
</organism>
<name>A0A084WBN6_ANOSI</name>
<proteinExistence type="predicted"/>
<reference evidence="1 3" key="1">
    <citation type="journal article" date="2014" name="BMC Genomics">
        <title>Genome sequence of Anopheles sinensis provides insight into genetics basis of mosquito competence for malaria parasites.</title>
        <authorList>
            <person name="Zhou D."/>
            <person name="Zhang D."/>
            <person name="Ding G."/>
            <person name="Shi L."/>
            <person name="Hou Q."/>
            <person name="Ye Y."/>
            <person name="Xu Y."/>
            <person name="Zhou H."/>
            <person name="Xiong C."/>
            <person name="Li S."/>
            <person name="Yu J."/>
            <person name="Hong S."/>
            <person name="Yu X."/>
            <person name="Zou P."/>
            <person name="Chen C."/>
            <person name="Chang X."/>
            <person name="Wang W."/>
            <person name="Lv Y."/>
            <person name="Sun Y."/>
            <person name="Ma L."/>
            <person name="Shen B."/>
            <person name="Zhu C."/>
        </authorList>
    </citation>
    <scope>NUCLEOTIDE SEQUENCE [LARGE SCALE GENOMIC DNA]</scope>
</reference>